<name>A0AAU7UC31_9DEIO</name>
<evidence type="ECO:0000313" key="1">
    <source>
        <dbReference type="EMBL" id="XBV86322.1"/>
    </source>
</evidence>
<accession>A0AAU7UC31</accession>
<sequence length="261" mass="29646">MRFPTRCPHCQTEHQTEYLDSGIHDLICPACRGRYVLFVRKHRFEMLFDLGTRALMGGYAREAVANFAASCERCFEFYLRAVTLERAAGSTLDLDTFGEELDRTWKTVVSQSERQLGAFAFAYLGREGRAPDFLTPRALGTDFRNRVIHRGELPREAEVEAYAARLYALMNRLLAELGDAALHVTLLQERDYARYRETLPPGVPCRFEEHPGMFQLRRFGGTDKGRDAKATPAALNDAAVFQAAMQERGQLVVELFKGRRA</sequence>
<reference evidence="1" key="1">
    <citation type="submission" date="2024-06" db="EMBL/GenBank/DDBJ databases">
        <title>Draft Genome Sequence of Deinococcus sonorensis Type Strain KR-87, a Biofilm Producing Representative of the Genus Deinococcus.</title>
        <authorList>
            <person name="Boren L.S."/>
            <person name="Grosso R.A."/>
            <person name="Hugenberg-Cox A.N."/>
            <person name="Hill J.T.E."/>
            <person name="Albert C.M."/>
            <person name="Tuohy J.M."/>
        </authorList>
    </citation>
    <scope>NUCLEOTIDE SEQUENCE</scope>
    <source>
        <strain evidence="1">KR-87</strain>
    </source>
</reference>
<protein>
    <recommendedName>
        <fullName evidence="2">Zn-finger containing protein</fullName>
    </recommendedName>
</protein>
<dbReference type="RefSeq" id="WP_350244388.1">
    <property type="nucleotide sequence ID" value="NZ_CP158299.1"/>
</dbReference>
<dbReference type="KEGG" id="dsc:ABOD76_08425"/>
<dbReference type="AlphaFoldDB" id="A0AAU7UC31"/>
<proteinExistence type="predicted"/>
<evidence type="ECO:0008006" key="2">
    <source>
        <dbReference type="Google" id="ProtNLM"/>
    </source>
</evidence>
<organism evidence="1">
    <name type="scientific">Deinococcus sonorensis KR-87</name>
    <dbReference type="NCBI Taxonomy" id="694439"/>
    <lineage>
        <taxon>Bacteria</taxon>
        <taxon>Thermotogati</taxon>
        <taxon>Deinococcota</taxon>
        <taxon>Deinococci</taxon>
        <taxon>Deinococcales</taxon>
        <taxon>Deinococcaceae</taxon>
        <taxon>Deinococcus</taxon>
    </lineage>
</organism>
<dbReference type="EMBL" id="CP158299">
    <property type="protein sequence ID" value="XBV86322.1"/>
    <property type="molecule type" value="Genomic_DNA"/>
</dbReference>
<gene>
    <name evidence="1" type="ORF">ABOD76_08425</name>
</gene>